<reference evidence="8 9" key="1">
    <citation type="submission" date="2017-03" db="EMBL/GenBank/DDBJ databases">
        <title>Genome sequence of Geothermobacter sp. EPR-M, Deep-Sea Iron Reducer.</title>
        <authorList>
            <person name="Tully B."/>
            <person name="Savalia P."/>
            <person name="Abuyen K."/>
            <person name="Baughan C."/>
            <person name="Romero E."/>
            <person name="Ronkowski C."/>
            <person name="Torres B."/>
            <person name="Tremblay J."/>
            <person name="Trujillo A."/>
            <person name="Tyler M."/>
            <person name="Perez-Rodriguez I."/>
            <person name="Amend J."/>
        </authorList>
    </citation>
    <scope>NUCLEOTIDE SEQUENCE [LARGE SCALE GENOMIC DNA]</scope>
    <source>
        <strain evidence="8 9">EPR-M</strain>
    </source>
</reference>
<evidence type="ECO:0000256" key="5">
    <source>
        <dbReference type="ARBA" id="ARBA00023136"/>
    </source>
</evidence>
<dbReference type="InterPro" id="IPR050638">
    <property type="entry name" value="AA-Vitamin_Transporters"/>
</dbReference>
<evidence type="ECO:0000313" key="9">
    <source>
        <dbReference type="Proteomes" id="UP000193136"/>
    </source>
</evidence>
<keyword evidence="5 6" id="KW-0472">Membrane</keyword>
<gene>
    <name evidence="8" type="ORF">B5V00_08680</name>
</gene>
<feature type="transmembrane region" description="Helical" evidence="6">
    <location>
        <begin position="125"/>
        <end position="144"/>
    </location>
</feature>
<dbReference type="InterPro" id="IPR037185">
    <property type="entry name" value="EmrE-like"/>
</dbReference>
<feature type="domain" description="EamA" evidence="7">
    <location>
        <begin position="12"/>
        <end position="143"/>
    </location>
</feature>
<keyword evidence="9" id="KW-1185">Reference proteome</keyword>
<dbReference type="OrthoDB" id="5416392at2"/>
<dbReference type="AlphaFoldDB" id="A0A1X0Y5A4"/>
<dbReference type="InterPro" id="IPR000620">
    <property type="entry name" value="EamA_dom"/>
</dbReference>
<dbReference type="GO" id="GO:0016020">
    <property type="term" value="C:membrane"/>
    <property type="evidence" value="ECO:0007669"/>
    <property type="project" value="UniProtKB-SubCell"/>
</dbReference>
<name>A0A1X0Y5A4_9BACT</name>
<feature type="transmembrane region" description="Helical" evidence="6">
    <location>
        <begin position="217"/>
        <end position="235"/>
    </location>
</feature>
<feature type="transmembrane region" description="Helical" evidence="6">
    <location>
        <begin position="247"/>
        <end position="266"/>
    </location>
</feature>
<dbReference type="RefSeq" id="WP_085010388.1">
    <property type="nucleotide sequence ID" value="NZ_NAAD01000009.1"/>
</dbReference>
<keyword evidence="4 6" id="KW-1133">Transmembrane helix</keyword>
<keyword evidence="3 6" id="KW-0812">Transmembrane</keyword>
<dbReference type="PANTHER" id="PTHR32322:SF2">
    <property type="entry name" value="EAMA DOMAIN-CONTAINING PROTEIN"/>
    <property type="match status" value="1"/>
</dbReference>
<evidence type="ECO:0000256" key="4">
    <source>
        <dbReference type="ARBA" id="ARBA00022989"/>
    </source>
</evidence>
<evidence type="ECO:0000256" key="6">
    <source>
        <dbReference type="SAM" id="Phobius"/>
    </source>
</evidence>
<proteinExistence type="inferred from homology"/>
<comment type="subcellular location">
    <subcellularLocation>
        <location evidence="1">Membrane</location>
        <topology evidence="1">Multi-pass membrane protein</topology>
    </subcellularLocation>
</comment>
<sequence>MPHTTNNKLIPLAMALFCVLVWGISYAVIRETVQQIPPLTLACLRHLFGALLLWPLTRGRFGARRMPLKHHVAICGLALAGITLYFGFENHGLKLTSASHGALLIALIPLGTEIVTALQKRRLPTAATWLGTVLALTGVALLVGQQDGVADPEGDLLMLGAVASWIAYTFGVNRFAGRYPGLLLTRQIMFYGALTLLPGMAWELARTPWTFPNSGAWLGFAYLTVICSVVGYDFWNRAVPNLGPSAVNNLLYLLPLVGVVTGVLALNEPVTPALFSGGGLILGGVILAGKGQRIRERETCHAG</sequence>
<protein>
    <recommendedName>
        <fullName evidence="7">EamA domain-containing protein</fullName>
    </recommendedName>
</protein>
<feature type="transmembrane region" description="Helical" evidence="6">
    <location>
        <begin position="272"/>
        <end position="289"/>
    </location>
</feature>
<feature type="transmembrane region" description="Helical" evidence="6">
    <location>
        <begin position="156"/>
        <end position="176"/>
    </location>
</feature>
<organism evidence="8 9">
    <name type="scientific">Geothermobacter hydrogeniphilus</name>
    <dbReference type="NCBI Taxonomy" id="1969733"/>
    <lineage>
        <taxon>Bacteria</taxon>
        <taxon>Pseudomonadati</taxon>
        <taxon>Thermodesulfobacteriota</taxon>
        <taxon>Desulfuromonadia</taxon>
        <taxon>Desulfuromonadales</taxon>
        <taxon>Geothermobacteraceae</taxon>
        <taxon>Geothermobacter</taxon>
    </lineage>
</organism>
<evidence type="ECO:0000259" key="7">
    <source>
        <dbReference type="Pfam" id="PF00892"/>
    </source>
</evidence>
<comment type="similarity">
    <text evidence="2">Belongs to the EamA transporter family.</text>
</comment>
<feature type="domain" description="EamA" evidence="7">
    <location>
        <begin position="154"/>
        <end position="287"/>
    </location>
</feature>
<feature type="transmembrane region" description="Helical" evidence="6">
    <location>
        <begin position="188"/>
        <end position="205"/>
    </location>
</feature>
<dbReference type="SUPFAM" id="SSF103481">
    <property type="entry name" value="Multidrug resistance efflux transporter EmrE"/>
    <property type="match status" value="2"/>
</dbReference>
<dbReference type="PANTHER" id="PTHR32322">
    <property type="entry name" value="INNER MEMBRANE TRANSPORTER"/>
    <property type="match status" value="1"/>
</dbReference>
<evidence type="ECO:0000256" key="2">
    <source>
        <dbReference type="ARBA" id="ARBA00007362"/>
    </source>
</evidence>
<evidence type="ECO:0000256" key="1">
    <source>
        <dbReference type="ARBA" id="ARBA00004141"/>
    </source>
</evidence>
<evidence type="ECO:0000256" key="3">
    <source>
        <dbReference type="ARBA" id="ARBA00022692"/>
    </source>
</evidence>
<feature type="transmembrane region" description="Helical" evidence="6">
    <location>
        <begin position="68"/>
        <end position="88"/>
    </location>
</feature>
<dbReference type="STRING" id="1969733.B5V00_08680"/>
<comment type="caution">
    <text evidence="8">The sequence shown here is derived from an EMBL/GenBank/DDBJ whole genome shotgun (WGS) entry which is preliminary data.</text>
</comment>
<evidence type="ECO:0000313" key="8">
    <source>
        <dbReference type="EMBL" id="ORJ60316.1"/>
    </source>
</evidence>
<feature type="transmembrane region" description="Helical" evidence="6">
    <location>
        <begin position="100"/>
        <end position="118"/>
    </location>
</feature>
<dbReference type="Proteomes" id="UP000193136">
    <property type="component" value="Unassembled WGS sequence"/>
</dbReference>
<dbReference type="Pfam" id="PF00892">
    <property type="entry name" value="EamA"/>
    <property type="match status" value="2"/>
</dbReference>
<feature type="transmembrane region" description="Helical" evidence="6">
    <location>
        <begin position="9"/>
        <end position="29"/>
    </location>
</feature>
<accession>A0A1X0Y5A4</accession>
<dbReference type="EMBL" id="NAAD01000009">
    <property type="protein sequence ID" value="ORJ60316.1"/>
    <property type="molecule type" value="Genomic_DNA"/>
</dbReference>